<sequence length="210" mass="24463">MEGEGRNNLWTWEENKIFEMALIPNCIETMNSSKQFEFWEEIAGQVHGKTVDDVKHHFELLLEDINNIDLGLVDLPDYRCSSKFCTNHLAQPEQGKAYSPVPSIIISATNMNTQHTELERRRAIAWTEDEHRLFLQGLDMYGRGDWRSISRNLVITRTPTQVASHAQKYYKRLKSSGKEKRRSSIHDIKIKQQISTENDHTQQPKPAQRK</sequence>
<dbReference type="InterPro" id="IPR017930">
    <property type="entry name" value="Myb_dom"/>
</dbReference>
<dbReference type="EMBL" id="LFYR01000056">
    <property type="protein sequence ID" value="KMZ76286.1"/>
    <property type="molecule type" value="Genomic_DNA"/>
</dbReference>
<dbReference type="PROSITE" id="PS51293">
    <property type="entry name" value="SANT"/>
    <property type="match status" value="1"/>
</dbReference>
<dbReference type="GO" id="GO:0005634">
    <property type="term" value="C:nucleus"/>
    <property type="evidence" value="ECO:0007669"/>
    <property type="project" value="UniProtKB-SubCell"/>
</dbReference>
<dbReference type="CDD" id="cd00167">
    <property type="entry name" value="SANT"/>
    <property type="match status" value="1"/>
</dbReference>
<dbReference type="Proteomes" id="UP000036987">
    <property type="component" value="Unassembled WGS sequence"/>
</dbReference>
<comment type="caution">
    <text evidence="10">The sequence shown here is derived from an EMBL/GenBank/DDBJ whole genome shotgun (WGS) entry which is preliminary data.</text>
</comment>
<dbReference type="GO" id="GO:0009751">
    <property type="term" value="P:response to salicylic acid"/>
    <property type="evidence" value="ECO:0000318"/>
    <property type="project" value="GO_Central"/>
</dbReference>
<name>A0A0K9Q4T4_ZOSMR</name>
<keyword evidence="4" id="KW-0804">Transcription</keyword>
<dbReference type="PANTHER" id="PTHR44042:SF67">
    <property type="entry name" value="MYB-LIKE PROTEIN I"/>
    <property type="match status" value="1"/>
</dbReference>
<dbReference type="PROSITE" id="PS50090">
    <property type="entry name" value="MYB_LIKE"/>
    <property type="match status" value="1"/>
</dbReference>
<evidence type="ECO:0000313" key="11">
    <source>
        <dbReference type="Proteomes" id="UP000036987"/>
    </source>
</evidence>
<dbReference type="GO" id="GO:0003677">
    <property type="term" value="F:DNA binding"/>
    <property type="evidence" value="ECO:0007669"/>
    <property type="project" value="UniProtKB-KW"/>
</dbReference>
<dbReference type="GO" id="GO:0009744">
    <property type="term" value="P:response to sucrose"/>
    <property type="evidence" value="ECO:0007669"/>
    <property type="project" value="UniProtKB-ARBA"/>
</dbReference>
<evidence type="ECO:0000259" key="8">
    <source>
        <dbReference type="PROSITE" id="PS51293"/>
    </source>
</evidence>
<evidence type="ECO:0000259" key="9">
    <source>
        <dbReference type="PROSITE" id="PS51294"/>
    </source>
</evidence>
<keyword evidence="11" id="KW-1185">Reference proteome</keyword>
<dbReference type="NCBIfam" id="TIGR01557">
    <property type="entry name" value="myb_SHAQKYF"/>
    <property type="match status" value="1"/>
</dbReference>
<keyword evidence="3" id="KW-0238">DNA-binding</keyword>
<keyword evidence="5" id="KW-0539">Nucleus</keyword>
<dbReference type="SUPFAM" id="SSF46689">
    <property type="entry name" value="Homeodomain-like"/>
    <property type="match status" value="2"/>
</dbReference>
<feature type="domain" description="SANT" evidence="8">
    <location>
        <begin position="126"/>
        <end position="174"/>
    </location>
</feature>
<dbReference type="Gene3D" id="1.10.10.60">
    <property type="entry name" value="Homeodomain-like"/>
    <property type="match status" value="2"/>
</dbReference>
<evidence type="ECO:0000256" key="1">
    <source>
        <dbReference type="ARBA" id="ARBA00004123"/>
    </source>
</evidence>
<dbReference type="PROSITE" id="PS51294">
    <property type="entry name" value="HTH_MYB"/>
    <property type="match status" value="1"/>
</dbReference>
<dbReference type="InterPro" id="IPR001005">
    <property type="entry name" value="SANT/Myb"/>
</dbReference>
<gene>
    <name evidence="10" type="ORF">ZOSMA_104G00390</name>
</gene>
<dbReference type="GO" id="GO:0009739">
    <property type="term" value="P:response to gibberellin"/>
    <property type="evidence" value="ECO:0000318"/>
    <property type="project" value="GO_Central"/>
</dbReference>
<feature type="compositionally biased region" description="Basic and acidic residues" evidence="6">
    <location>
        <begin position="176"/>
        <end position="190"/>
    </location>
</feature>
<dbReference type="FunFam" id="1.10.10.60:FF:000009">
    <property type="entry name" value="transcription factor MYB1R1"/>
    <property type="match status" value="1"/>
</dbReference>
<evidence type="ECO:0000256" key="4">
    <source>
        <dbReference type="ARBA" id="ARBA00023163"/>
    </source>
</evidence>
<dbReference type="PANTHER" id="PTHR44042">
    <property type="entry name" value="DUPLICATED HOMEODOMAIN-LIKE SUPERFAMILY PROTEIN-RELATED"/>
    <property type="match status" value="1"/>
</dbReference>
<proteinExistence type="predicted"/>
<evidence type="ECO:0000256" key="5">
    <source>
        <dbReference type="ARBA" id="ARBA00023242"/>
    </source>
</evidence>
<evidence type="ECO:0000256" key="6">
    <source>
        <dbReference type="SAM" id="MobiDB-lite"/>
    </source>
</evidence>
<feature type="region of interest" description="Disordered" evidence="6">
    <location>
        <begin position="173"/>
        <end position="210"/>
    </location>
</feature>
<dbReference type="Pfam" id="PF00249">
    <property type="entry name" value="Myb_DNA-binding"/>
    <property type="match status" value="1"/>
</dbReference>
<accession>A0A0K9Q4T4</accession>
<evidence type="ECO:0000313" key="10">
    <source>
        <dbReference type="EMBL" id="KMZ76286.1"/>
    </source>
</evidence>
<dbReference type="AlphaFoldDB" id="A0A0K9Q4T4"/>
<dbReference type="InterPro" id="IPR009057">
    <property type="entry name" value="Homeodomain-like_sf"/>
</dbReference>
<protein>
    <submittedName>
        <fullName evidence="10">Myb family transcription factor</fullName>
    </submittedName>
</protein>
<evidence type="ECO:0000259" key="7">
    <source>
        <dbReference type="PROSITE" id="PS50090"/>
    </source>
</evidence>
<dbReference type="SMART" id="SM00717">
    <property type="entry name" value="SANT"/>
    <property type="match status" value="2"/>
</dbReference>
<keyword evidence="2" id="KW-0805">Transcription regulation</keyword>
<dbReference type="OrthoDB" id="118550at2759"/>
<feature type="domain" description="Myb-like" evidence="7">
    <location>
        <begin position="118"/>
        <end position="170"/>
    </location>
</feature>
<evidence type="ECO:0000256" key="3">
    <source>
        <dbReference type="ARBA" id="ARBA00023125"/>
    </source>
</evidence>
<dbReference type="OMA" id="WPITGDD"/>
<dbReference type="STRING" id="29655.A0A0K9Q4T4"/>
<dbReference type="InterPro" id="IPR006447">
    <property type="entry name" value="Myb_dom_plants"/>
</dbReference>
<evidence type="ECO:0000256" key="2">
    <source>
        <dbReference type="ARBA" id="ARBA00023015"/>
    </source>
</evidence>
<organism evidence="10 11">
    <name type="scientific">Zostera marina</name>
    <name type="common">Eelgrass</name>
    <dbReference type="NCBI Taxonomy" id="29655"/>
    <lineage>
        <taxon>Eukaryota</taxon>
        <taxon>Viridiplantae</taxon>
        <taxon>Streptophyta</taxon>
        <taxon>Embryophyta</taxon>
        <taxon>Tracheophyta</taxon>
        <taxon>Spermatophyta</taxon>
        <taxon>Magnoliopsida</taxon>
        <taxon>Liliopsida</taxon>
        <taxon>Zosteraceae</taxon>
        <taxon>Zostera</taxon>
    </lineage>
</organism>
<comment type="subcellular location">
    <subcellularLocation>
        <location evidence="1">Nucleus</location>
    </subcellularLocation>
</comment>
<reference evidence="11" key="1">
    <citation type="journal article" date="2016" name="Nature">
        <title>The genome of the seagrass Zostera marina reveals angiosperm adaptation to the sea.</title>
        <authorList>
            <person name="Olsen J.L."/>
            <person name="Rouze P."/>
            <person name="Verhelst B."/>
            <person name="Lin Y.-C."/>
            <person name="Bayer T."/>
            <person name="Collen J."/>
            <person name="Dattolo E."/>
            <person name="De Paoli E."/>
            <person name="Dittami S."/>
            <person name="Maumus F."/>
            <person name="Michel G."/>
            <person name="Kersting A."/>
            <person name="Lauritano C."/>
            <person name="Lohaus R."/>
            <person name="Toepel M."/>
            <person name="Tonon T."/>
            <person name="Vanneste K."/>
            <person name="Amirebrahimi M."/>
            <person name="Brakel J."/>
            <person name="Bostroem C."/>
            <person name="Chovatia M."/>
            <person name="Grimwood J."/>
            <person name="Jenkins J.W."/>
            <person name="Jueterbock A."/>
            <person name="Mraz A."/>
            <person name="Stam W.T."/>
            <person name="Tice H."/>
            <person name="Bornberg-Bauer E."/>
            <person name="Green P.J."/>
            <person name="Pearson G.A."/>
            <person name="Procaccini G."/>
            <person name="Duarte C.M."/>
            <person name="Schmutz J."/>
            <person name="Reusch T.B.H."/>
            <person name="Van de Peer Y."/>
        </authorList>
    </citation>
    <scope>NUCLEOTIDE SEQUENCE [LARGE SCALE GENOMIC DNA]</scope>
    <source>
        <strain evidence="11">cv. Finnish</strain>
    </source>
</reference>
<dbReference type="InterPro" id="IPR017884">
    <property type="entry name" value="SANT_dom"/>
</dbReference>
<feature type="domain" description="HTH myb-type" evidence="9">
    <location>
        <begin position="125"/>
        <end position="174"/>
    </location>
</feature>